<dbReference type="InterPro" id="IPR027417">
    <property type="entry name" value="P-loop_NTPase"/>
</dbReference>
<dbReference type="EMBL" id="JAAAWN010000001">
    <property type="protein sequence ID" value="NDV89650.1"/>
    <property type="molecule type" value="Genomic_DNA"/>
</dbReference>
<dbReference type="PROSITE" id="PS50043">
    <property type="entry name" value="HTH_LUXR_2"/>
    <property type="match status" value="1"/>
</dbReference>
<feature type="domain" description="HTH luxR-type" evidence="4">
    <location>
        <begin position="828"/>
        <end position="893"/>
    </location>
</feature>
<keyword evidence="1" id="KW-0805">Transcription regulation</keyword>
<dbReference type="Gene3D" id="1.10.10.10">
    <property type="entry name" value="Winged helix-like DNA-binding domain superfamily/Winged helix DNA-binding domain"/>
    <property type="match status" value="1"/>
</dbReference>
<protein>
    <recommendedName>
        <fullName evidence="4">HTH luxR-type domain-containing protein</fullName>
    </recommendedName>
</protein>
<keyword evidence="3" id="KW-0804">Transcription</keyword>
<dbReference type="Gene3D" id="3.40.50.300">
    <property type="entry name" value="P-loop containing nucleotide triphosphate hydrolases"/>
    <property type="match status" value="1"/>
</dbReference>
<dbReference type="PANTHER" id="PTHR44688:SF25">
    <property type="entry name" value="HTH LUXR-TYPE DOMAIN-CONTAINING PROTEIN"/>
    <property type="match status" value="1"/>
</dbReference>
<dbReference type="PROSITE" id="PS00622">
    <property type="entry name" value="HTH_LUXR_1"/>
    <property type="match status" value="1"/>
</dbReference>
<reference evidence="5 6" key="1">
    <citation type="submission" date="2020-01" db="EMBL/GenBank/DDBJ databases">
        <authorList>
            <person name="Chen J."/>
            <person name="Zhu S."/>
            <person name="Yang J."/>
        </authorList>
    </citation>
    <scope>NUCLEOTIDE SEQUENCE [LARGE SCALE GENOMIC DNA]</scope>
    <source>
        <strain evidence="5 6">345S023</strain>
    </source>
</reference>
<dbReference type="CDD" id="cd06170">
    <property type="entry name" value="LuxR_C_like"/>
    <property type="match status" value="1"/>
</dbReference>
<dbReference type="InterPro" id="IPR000792">
    <property type="entry name" value="Tscrpt_reg_LuxR_C"/>
</dbReference>
<dbReference type="SUPFAM" id="SSF46894">
    <property type="entry name" value="C-terminal effector domain of the bipartite response regulators"/>
    <property type="match status" value="1"/>
</dbReference>
<comment type="caution">
    <text evidence="5">The sequence shown here is derived from an EMBL/GenBank/DDBJ whole genome shotgun (WGS) entry which is preliminary data.</text>
</comment>
<proteinExistence type="predicted"/>
<keyword evidence="6" id="KW-1185">Reference proteome</keyword>
<dbReference type="Pfam" id="PF00196">
    <property type="entry name" value="GerE"/>
    <property type="match status" value="1"/>
</dbReference>
<dbReference type="GO" id="GO:0003677">
    <property type="term" value="F:DNA binding"/>
    <property type="evidence" value="ECO:0007669"/>
    <property type="project" value="UniProtKB-KW"/>
</dbReference>
<dbReference type="SUPFAM" id="SSF52540">
    <property type="entry name" value="P-loop containing nucleoside triphosphate hydrolases"/>
    <property type="match status" value="1"/>
</dbReference>
<dbReference type="PRINTS" id="PR00038">
    <property type="entry name" value="HTHLUXR"/>
</dbReference>
<dbReference type="GO" id="GO:0006355">
    <property type="term" value="P:regulation of DNA-templated transcription"/>
    <property type="evidence" value="ECO:0007669"/>
    <property type="project" value="InterPro"/>
</dbReference>
<dbReference type="SMART" id="SM00421">
    <property type="entry name" value="HTH_LUXR"/>
    <property type="match status" value="1"/>
</dbReference>
<evidence type="ECO:0000256" key="1">
    <source>
        <dbReference type="ARBA" id="ARBA00023015"/>
    </source>
</evidence>
<dbReference type="InterPro" id="IPR016032">
    <property type="entry name" value="Sig_transdc_resp-reg_C-effctor"/>
</dbReference>
<name>A0A7X5LJ26_9ALTE</name>
<dbReference type="Pfam" id="PF25873">
    <property type="entry name" value="WHD_MalT"/>
    <property type="match status" value="1"/>
</dbReference>
<keyword evidence="2" id="KW-0238">DNA-binding</keyword>
<dbReference type="RefSeq" id="WP_163083249.1">
    <property type="nucleotide sequence ID" value="NZ_JAAAWN010000001.1"/>
</dbReference>
<evidence type="ECO:0000256" key="2">
    <source>
        <dbReference type="ARBA" id="ARBA00023125"/>
    </source>
</evidence>
<accession>A0A7X5LJ26</accession>
<evidence type="ECO:0000259" key="4">
    <source>
        <dbReference type="PROSITE" id="PS50043"/>
    </source>
</evidence>
<organism evidence="5 6">
    <name type="scientific">Alteromonas profundi</name>
    <dbReference type="NCBI Taxonomy" id="2696062"/>
    <lineage>
        <taxon>Bacteria</taxon>
        <taxon>Pseudomonadati</taxon>
        <taxon>Pseudomonadota</taxon>
        <taxon>Gammaproteobacteria</taxon>
        <taxon>Alteromonadales</taxon>
        <taxon>Alteromonadaceae</taxon>
        <taxon>Alteromonas/Salinimonas group</taxon>
        <taxon>Alteromonas</taxon>
    </lineage>
</organism>
<dbReference type="InterPro" id="IPR036388">
    <property type="entry name" value="WH-like_DNA-bd_sf"/>
</dbReference>
<evidence type="ECO:0000313" key="6">
    <source>
        <dbReference type="Proteomes" id="UP000470213"/>
    </source>
</evidence>
<evidence type="ECO:0000256" key="3">
    <source>
        <dbReference type="ARBA" id="ARBA00023163"/>
    </source>
</evidence>
<dbReference type="AlphaFoldDB" id="A0A7X5LJ26"/>
<gene>
    <name evidence="5" type="ORF">GTH32_00365</name>
</gene>
<dbReference type="Proteomes" id="UP000470213">
    <property type="component" value="Unassembled WGS sequence"/>
</dbReference>
<dbReference type="InterPro" id="IPR059106">
    <property type="entry name" value="WHD_MalT"/>
</dbReference>
<sequence>MLSNNELTEPWFIRTKLIPPRANARLIERVEAASLLNNANEIGSGFIVAPAGFGKSSLLSQWRESLLQRDIKVAWLSLDANDTDLRHFASYLIIALTEAGLPLGSLEFAAYKCLVEFSVEQVSTLLIAKLSCINEKVVLILDDFYRAESVEVNGLINQLLDHLPYNFRIIISSRSQPQVNVASRVLSNRAFEINQQMLSFSLDELKRFIGPDASDQYAKTLLEQTEGWAVAVQLATVANKGSTNLDTLFKGKQQYITDYFTEQILDRSTPQERKFLTYTSILEQFNIELASEVTGIDNVQGLINTSPHIRSLLISLDSQQVWYRYHHLFCEILYTKLKHQQPELINSLHLKASRWFESNQQISSAVAHARLSGDMDRAAQLFLNAGGWELVLYGGVGLMRSLLRNFQSPDFARHPRVRLANVYSLLKDGYIDEAEAQFNKIKLTTQHATNKLLGRDLYLVGRLLNSYRDELINITALQEMKNKLARWNKADLLGVAIIESVIVLSSMALGMFNDAKMAAVKGLSAMRQAESVLGANYLVLHLGQIALHQAKFESAKQHLSESIGMANKNFGIDSRLKTNSEINLLALEFWQSPSSISFEKMQELIHTACTTDGWSEIYAAGFSSQFEYFRLFNMREASANLLALSIETARKRQLPRLKALSNIYRLTYAMTQGKPNEILLAMKELGSSTSPTAALHENWFLLCEKCFALGLAHLKGYSSEHAKTDIDEAIVRTQRIGATLYLIRLLVLRATMYASRGEKSLCFDDLISAAGFATRSEVKTPFFLSRLTIDSIKACIEYFRNSNIHRLELAFLSQCAKQYHRLFLGEEDNSLEQALSKRETEVLNQLAHGLANKEIARALYMTNHTVKFHLKNIFKKLDVDKRVNAINKARAIGLIE</sequence>
<dbReference type="PANTHER" id="PTHR44688">
    <property type="entry name" value="DNA-BINDING TRANSCRIPTIONAL ACTIVATOR DEVR_DOSR"/>
    <property type="match status" value="1"/>
</dbReference>
<evidence type="ECO:0000313" key="5">
    <source>
        <dbReference type="EMBL" id="NDV89650.1"/>
    </source>
</evidence>